<accession>A0AAE7NRN8</accession>
<feature type="domain" description="DeoR-like transcriptional repressor C-terminal sensor" evidence="1">
    <location>
        <begin position="49"/>
        <end position="146"/>
    </location>
</feature>
<dbReference type="KEGG" id="barh:WN72_19790"/>
<evidence type="ECO:0000313" key="3">
    <source>
        <dbReference type="Proteomes" id="UP000594015"/>
    </source>
</evidence>
<dbReference type="AlphaFoldDB" id="A0AAE7NRN8"/>
<dbReference type="InterPro" id="IPR037171">
    <property type="entry name" value="NagB/RpiA_transferase-like"/>
</dbReference>
<evidence type="ECO:0000313" key="2">
    <source>
        <dbReference type="EMBL" id="QOZ68298.1"/>
    </source>
</evidence>
<evidence type="ECO:0000259" key="1">
    <source>
        <dbReference type="Pfam" id="PF00455"/>
    </source>
</evidence>
<dbReference type="SMART" id="SM01134">
    <property type="entry name" value="DeoRC"/>
    <property type="match status" value="1"/>
</dbReference>
<organism evidence="2 3">
    <name type="scientific">Bradyrhizobium arachidis</name>
    <dbReference type="NCBI Taxonomy" id="858423"/>
    <lineage>
        <taxon>Bacteria</taxon>
        <taxon>Pseudomonadati</taxon>
        <taxon>Pseudomonadota</taxon>
        <taxon>Alphaproteobacteria</taxon>
        <taxon>Hyphomicrobiales</taxon>
        <taxon>Nitrobacteraceae</taxon>
        <taxon>Bradyrhizobium</taxon>
    </lineage>
</organism>
<dbReference type="Pfam" id="PF00455">
    <property type="entry name" value="DeoRC"/>
    <property type="match status" value="1"/>
</dbReference>
<dbReference type="SUPFAM" id="SSF100950">
    <property type="entry name" value="NagB/RpiA/CoA transferase-like"/>
    <property type="match status" value="1"/>
</dbReference>
<gene>
    <name evidence="2" type="ORF">WN72_19790</name>
</gene>
<protein>
    <recommendedName>
        <fullName evidence="1">DeoR-like transcriptional repressor C-terminal sensor domain-containing protein</fullName>
    </recommendedName>
</protein>
<dbReference type="EMBL" id="CP030050">
    <property type="protein sequence ID" value="QOZ68298.1"/>
    <property type="molecule type" value="Genomic_DNA"/>
</dbReference>
<reference evidence="2 3" key="1">
    <citation type="submission" date="2018-06" db="EMBL/GenBank/DDBJ databases">
        <title>Comparative genomics of Bradyrhizobium nodulating Arachidis hypogaea.</title>
        <authorList>
            <person name="Li Y."/>
        </authorList>
    </citation>
    <scope>NUCLEOTIDE SEQUENCE [LARGE SCALE GENOMIC DNA]</scope>
    <source>
        <strain evidence="2 3">CCBAU 051107</strain>
    </source>
</reference>
<dbReference type="InterPro" id="IPR014036">
    <property type="entry name" value="DeoR-like_C"/>
</dbReference>
<sequence>MLASWWRRQSRLVESSLPGFHVRTGRRVAKLGQTVRSRQRHVRLGTDKNAAAFAQNPGAAISIAGGTLRPLDRDIVGEAAVNIFAGLQADYGIVGVDQDGSLLDFHVGEVQARQSIGANSRMTVLVTDTTKFGRGATVRGGQLEDCRRTRART</sequence>
<name>A0AAE7NRN8_9BRAD</name>
<proteinExistence type="predicted"/>
<dbReference type="Proteomes" id="UP000594015">
    <property type="component" value="Chromosome"/>
</dbReference>